<evidence type="ECO:0000313" key="7">
    <source>
        <dbReference type="Proteomes" id="UP000244978"/>
    </source>
</evidence>
<keyword evidence="1" id="KW-0805">Transcription regulation</keyword>
<dbReference type="OrthoDB" id="7274111at2"/>
<dbReference type="Proteomes" id="UP000244978">
    <property type="component" value="Unassembled WGS sequence"/>
</dbReference>
<dbReference type="Pfam" id="PF09339">
    <property type="entry name" value="HTH_IclR"/>
    <property type="match status" value="1"/>
</dbReference>
<keyword evidence="2" id="KW-0238">DNA-binding</keyword>
<dbReference type="InterPro" id="IPR050707">
    <property type="entry name" value="HTH_MetabolicPath_Reg"/>
</dbReference>
<dbReference type="KEGG" id="salc:C2138_11930"/>
<dbReference type="PANTHER" id="PTHR30136">
    <property type="entry name" value="HELIX-TURN-HELIX TRANSCRIPTIONAL REGULATOR, ICLR FAMILY"/>
    <property type="match status" value="1"/>
</dbReference>
<feature type="domain" description="HTH iclR-type" evidence="4">
    <location>
        <begin position="2"/>
        <end position="63"/>
    </location>
</feature>
<dbReference type="PANTHER" id="PTHR30136:SF35">
    <property type="entry name" value="HTH-TYPE TRANSCRIPTIONAL REGULATOR RV1719"/>
    <property type="match status" value="1"/>
</dbReference>
<organism evidence="6 7">
    <name type="scientific">Homoserinimonas hongtaonis</name>
    <dbReference type="NCBI Taxonomy" id="2079791"/>
    <lineage>
        <taxon>Bacteria</taxon>
        <taxon>Bacillati</taxon>
        <taxon>Actinomycetota</taxon>
        <taxon>Actinomycetes</taxon>
        <taxon>Micrococcales</taxon>
        <taxon>Microbacteriaceae</taxon>
        <taxon>Homoserinimonas</taxon>
    </lineage>
</organism>
<evidence type="ECO:0000256" key="1">
    <source>
        <dbReference type="ARBA" id="ARBA00023015"/>
    </source>
</evidence>
<dbReference type="InterPro" id="IPR036388">
    <property type="entry name" value="WH-like_DNA-bd_sf"/>
</dbReference>
<dbReference type="InterPro" id="IPR036390">
    <property type="entry name" value="WH_DNA-bd_sf"/>
</dbReference>
<dbReference type="AlphaFoldDB" id="A0A2U1T163"/>
<reference evidence="7" key="1">
    <citation type="submission" date="2018-04" db="EMBL/GenBank/DDBJ databases">
        <authorList>
            <person name="Liu S."/>
            <person name="Wang Z."/>
            <person name="Li J."/>
        </authorList>
    </citation>
    <scope>NUCLEOTIDE SEQUENCE [LARGE SCALE GENOMIC DNA]</scope>
    <source>
        <strain evidence="7">S1194</strain>
    </source>
</reference>
<evidence type="ECO:0000256" key="3">
    <source>
        <dbReference type="ARBA" id="ARBA00023163"/>
    </source>
</evidence>
<dbReference type="Gene3D" id="3.30.450.40">
    <property type="match status" value="1"/>
</dbReference>
<dbReference type="Gene3D" id="1.10.10.10">
    <property type="entry name" value="Winged helix-like DNA-binding domain superfamily/Winged helix DNA-binding domain"/>
    <property type="match status" value="1"/>
</dbReference>
<dbReference type="SUPFAM" id="SSF46785">
    <property type="entry name" value="Winged helix' DNA-binding domain"/>
    <property type="match status" value="1"/>
</dbReference>
<evidence type="ECO:0000259" key="5">
    <source>
        <dbReference type="PROSITE" id="PS51078"/>
    </source>
</evidence>
<dbReference type="Pfam" id="PF01614">
    <property type="entry name" value="IclR_C"/>
    <property type="match status" value="1"/>
</dbReference>
<dbReference type="GO" id="GO:0045892">
    <property type="term" value="P:negative regulation of DNA-templated transcription"/>
    <property type="evidence" value="ECO:0007669"/>
    <property type="project" value="TreeGrafter"/>
</dbReference>
<keyword evidence="7" id="KW-1185">Reference proteome</keyword>
<dbReference type="GO" id="GO:0003677">
    <property type="term" value="F:DNA binding"/>
    <property type="evidence" value="ECO:0007669"/>
    <property type="project" value="UniProtKB-KW"/>
</dbReference>
<dbReference type="PROSITE" id="PS51077">
    <property type="entry name" value="HTH_ICLR"/>
    <property type="match status" value="1"/>
</dbReference>
<dbReference type="SMART" id="SM00346">
    <property type="entry name" value="HTH_ICLR"/>
    <property type="match status" value="1"/>
</dbReference>
<evidence type="ECO:0000259" key="4">
    <source>
        <dbReference type="PROSITE" id="PS51077"/>
    </source>
</evidence>
<dbReference type="SUPFAM" id="SSF55781">
    <property type="entry name" value="GAF domain-like"/>
    <property type="match status" value="1"/>
</dbReference>
<dbReference type="RefSeq" id="WP_108518121.1">
    <property type="nucleotide sequence ID" value="NZ_CP026951.1"/>
</dbReference>
<comment type="caution">
    <text evidence="6">The sequence shown here is derived from an EMBL/GenBank/DDBJ whole genome shotgun (WGS) entry which is preliminary data.</text>
</comment>
<dbReference type="EMBL" id="QEEX01000001">
    <property type="protein sequence ID" value="PWB97598.1"/>
    <property type="molecule type" value="Genomic_DNA"/>
</dbReference>
<dbReference type="InterPro" id="IPR014757">
    <property type="entry name" value="Tscrpt_reg_IclR_C"/>
</dbReference>
<keyword evidence="3" id="KW-0804">Transcription</keyword>
<protein>
    <submittedName>
        <fullName evidence="6">IclR family transcriptional regulator</fullName>
    </submittedName>
</protein>
<dbReference type="GO" id="GO:0003700">
    <property type="term" value="F:DNA-binding transcription factor activity"/>
    <property type="evidence" value="ECO:0007669"/>
    <property type="project" value="TreeGrafter"/>
</dbReference>
<accession>A0A2U1T163</accession>
<evidence type="ECO:0000313" key="6">
    <source>
        <dbReference type="EMBL" id="PWB97598.1"/>
    </source>
</evidence>
<gene>
    <name evidence="6" type="ORF">DF220_06960</name>
</gene>
<evidence type="ECO:0000256" key="2">
    <source>
        <dbReference type="ARBA" id="ARBA00023125"/>
    </source>
</evidence>
<dbReference type="PROSITE" id="PS51078">
    <property type="entry name" value="ICLR_ED"/>
    <property type="match status" value="1"/>
</dbReference>
<proteinExistence type="predicted"/>
<feature type="domain" description="IclR-ED" evidence="5">
    <location>
        <begin position="64"/>
        <end position="251"/>
    </location>
</feature>
<name>A0A2U1T163_9MICO</name>
<sequence length="255" mass="27218">MSTAVPRAFSVLELLVTSPSGLPLGKIAEELAIPPSATHRIVTELVDLGYLRSDSEGNYALGLQLVSQALRHLASIPLVELARPTLDQLAELSGELVRLSIPDGDHLVWVAKSQGARGGLRYDPDAGREARFARTSSGLAWLSALPEDQAIARLQAQGFERDDDSRSSGPRDLDEALAAVREARERGFAFTDSTHELGIAAVAVPVSRADGTPAAVLSIAGPSVRLTRERALELVPHLFRGREDLAVLADSTLHA</sequence>
<dbReference type="InterPro" id="IPR005471">
    <property type="entry name" value="Tscrpt_reg_IclR_N"/>
</dbReference>
<dbReference type="InterPro" id="IPR029016">
    <property type="entry name" value="GAF-like_dom_sf"/>
</dbReference>